<organism evidence="2">
    <name type="scientific">marine sediment metagenome</name>
    <dbReference type="NCBI Taxonomy" id="412755"/>
    <lineage>
        <taxon>unclassified sequences</taxon>
        <taxon>metagenomes</taxon>
        <taxon>ecological metagenomes</taxon>
    </lineage>
</organism>
<evidence type="ECO:0000256" key="1">
    <source>
        <dbReference type="SAM" id="MobiDB-lite"/>
    </source>
</evidence>
<evidence type="ECO:0000313" key="2">
    <source>
        <dbReference type="EMBL" id="KKM24536.1"/>
    </source>
</evidence>
<dbReference type="EMBL" id="LAZR01012905">
    <property type="protein sequence ID" value="KKM24536.1"/>
    <property type="molecule type" value="Genomic_DNA"/>
</dbReference>
<dbReference type="AlphaFoldDB" id="A0A0F9IAC2"/>
<feature type="region of interest" description="Disordered" evidence="1">
    <location>
        <begin position="1"/>
        <end position="24"/>
    </location>
</feature>
<feature type="compositionally biased region" description="Pro residues" evidence="1">
    <location>
        <begin position="1"/>
        <end position="12"/>
    </location>
</feature>
<reference evidence="2" key="1">
    <citation type="journal article" date="2015" name="Nature">
        <title>Complex archaea that bridge the gap between prokaryotes and eukaryotes.</title>
        <authorList>
            <person name="Spang A."/>
            <person name="Saw J.H."/>
            <person name="Jorgensen S.L."/>
            <person name="Zaremba-Niedzwiedzka K."/>
            <person name="Martijn J."/>
            <person name="Lind A.E."/>
            <person name="van Eijk R."/>
            <person name="Schleper C."/>
            <person name="Guy L."/>
            <person name="Ettema T.J."/>
        </authorList>
    </citation>
    <scope>NUCLEOTIDE SEQUENCE</scope>
</reference>
<sequence length="181" mass="20465">MTRPLPPVPVPGPLGSTWKPETPDVEGPLARDLTNSMEGLIRVEKICRSCGAVFEGWMFVVHYRRLQKSGAINPDRPHHVGKYRACEECVRAWENGTKITHLQNEMERLEHRWEKATTLTKRVPIVEAMVNHLKQLVDLAKFGSPKFEQYGEQLNVLTDWLHQNKAPAERLPGVTGPAEAA</sequence>
<protein>
    <submittedName>
        <fullName evidence="2">Uncharacterized protein</fullName>
    </submittedName>
</protein>
<proteinExistence type="predicted"/>
<accession>A0A0F9IAC2</accession>
<name>A0A0F9IAC2_9ZZZZ</name>
<comment type="caution">
    <text evidence="2">The sequence shown here is derived from an EMBL/GenBank/DDBJ whole genome shotgun (WGS) entry which is preliminary data.</text>
</comment>
<gene>
    <name evidence="2" type="ORF">LCGC14_1604150</name>
</gene>